<dbReference type="Gene3D" id="1.10.10.2520">
    <property type="entry name" value="Cell wall hydrolase SleB, domain 1"/>
    <property type="match status" value="1"/>
</dbReference>
<evidence type="ECO:0000313" key="5">
    <source>
        <dbReference type="Proteomes" id="UP000249260"/>
    </source>
</evidence>
<dbReference type="InterPro" id="IPR036365">
    <property type="entry name" value="PGBD-like_sf"/>
</dbReference>
<dbReference type="OrthoDB" id="9785345at2"/>
<feature type="domain" description="Peptidoglycan binding-like" evidence="2">
    <location>
        <begin position="41"/>
        <end position="96"/>
    </location>
</feature>
<dbReference type="Gene3D" id="6.20.240.60">
    <property type="match status" value="1"/>
</dbReference>
<evidence type="ECO:0000259" key="3">
    <source>
        <dbReference type="Pfam" id="PF07486"/>
    </source>
</evidence>
<dbReference type="Pfam" id="PF07486">
    <property type="entry name" value="Hydrolase_2"/>
    <property type="match status" value="1"/>
</dbReference>
<feature type="chain" id="PRO_5039606586" evidence="1">
    <location>
        <begin position="24"/>
        <end position="218"/>
    </location>
</feature>
<keyword evidence="1" id="KW-0732">Signal</keyword>
<protein>
    <submittedName>
        <fullName evidence="4">Spore cortex-lytic enzyme</fullName>
    </submittedName>
</protein>
<feature type="domain" description="Cell wall hydrolase SleB" evidence="3">
    <location>
        <begin position="119"/>
        <end position="217"/>
    </location>
</feature>
<feature type="signal peptide" evidence="1">
    <location>
        <begin position="1"/>
        <end position="23"/>
    </location>
</feature>
<dbReference type="AlphaFoldDB" id="A0A328U6Q2"/>
<dbReference type="InterPro" id="IPR011105">
    <property type="entry name" value="Cell_wall_hydrolase_SleB"/>
</dbReference>
<comment type="caution">
    <text evidence="4">The sequence shown here is derived from an EMBL/GenBank/DDBJ whole genome shotgun (WGS) entry which is preliminary data.</text>
</comment>
<dbReference type="InterPro" id="IPR036366">
    <property type="entry name" value="PGBDSf"/>
</dbReference>
<organism evidence="4 5">
    <name type="scientific">Paenibacillus montanisoli</name>
    <dbReference type="NCBI Taxonomy" id="2081970"/>
    <lineage>
        <taxon>Bacteria</taxon>
        <taxon>Bacillati</taxon>
        <taxon>Bacillota</taxon>
        <taxon>Bacilli</taxon>
        <taxon>Bacillales</taxon>
        <taxon>Paenibacillaceae</taxon>
        <taxon>Paenibacillus</taxon>
    </lineage>
</organism>
<dbReference type="Gene3D" id="1.10.101.10">
    <property type="entry name" value="PGBD-like superfamily/PGBD"/>
    <property type="match status" value="1"/>
</dbReference>
<evidence type="ECO:0000313" key="4">
    <source>
        <dbReference type="EMBL" id="RAP78397.1"/>
    </source>
</evidence>
<dbReference type="InterPro" id="IPR002477">
    <property type="entry name" value="Peptidoglycan-bd-like"/>
</dbReference>
<dbReference type="Proteomes" id="UP000249260">
    <property type="component" value="Unassembled WGS sequence"/>
</dbReference>
<dbReference type="InterPro" id="IPR042047">
    <property type="entry name" value="SleB_dom1"/>
</dbReference>
<dbReference type="GO" id="GO:0016787">
    <property type="term" value="F:hydrolase activity"/>
    <property type="evidence" value="ECO:0007669"/>
    <property type="project" value="InterPro"/>
</dbReference>
<dbReference type="RefSeq" id="WP_112881520.1">
    <property type="nucleotide sequence ID" value="NZ_QLUW01000001.1"/>
</dbReference>
<dbReference type="Pfam" id="PF01471">
    <property type="entry name" value="PG_binding_1"/>
    <property type="match status" value="1"/>
</dbReference>
<dbReference type="SUPFAM" id="SSF47090">
    <property type="entry name" value="PGBD-like"/>
    <property type="match status" value="1"/>
</dbReference>
<accession>A0A328U6Q2</accession>
<reference evidence="4 5" key="1">
    <citation type="submission" date="2018-06" db="EMBL/GenBank/DDBJ databases">
        <title>Paenibacillus montanisoli sp. nov., isolated from mountain area soil.</title>
        <authorList>
            <person name="Wu M."/>
        </authorList>
    </citation>
    <scope>NUCLEOTIDE SEQUENCE [LARGE SCALE GENOMIC DNA]</scope>
    <source>
        <strain evidence="4 5">RA17</strain>
    </source>
</reference>
<keyword evidence="5" id="KW-1185">Reference proteome</keyword>
<evidence type="ECO:0000256" key="1">
    <source>
        <dbReference type="SAM" id="SignalP"/>
    </source>
</evidence>
<name>A0A328U6Q2_9BACL</name>
<proteinExistence type="predicted"/>
<sequence>MFKQKRLAAALAFCVLFSGASLYGTETHAAAALILKAGSKGNDVADLQFRLQTLGYFKANITSTYGMATRNAVANFQRANGLKADGIAGPMTWGKLKKLSVNKPEMAKLARIIYSEARGELYKGQVAVGAVVMNRLKSPLFPKTLTGVIMQPYAFTAVADGQYWLLPDNTARLAAKDAVRGWDPTKEALYYYNPVTAKSKWIRTRKVTTKIGRHVFAV</sequence>
<dbReference type="EMBL" id="QLUW01000001">
    <property type="protein sequence ID" value="RAP78397.1"/>
    <property type="molecule type" value="Genomic_DNA"/>
</dbReference>
<evidence type="ECO:0000259" key="2">
    <source>
        <dbReference type="Pfam" id="PF01471"/>
    </source>
</evidence>
<gene>
    <name evidence="4" type="ORF">DL346_08225</name>
</gene>